<proteinExistence type="predicted"/>
<keyword evidence="3" id="KW-1185">Reference proteome</keyword>
<gene>
    <name evidence="2" type="ORF">ACFP3R_32035</name>
</gene>
<accession>A0ABW1PFY7</accession>
<evidence type="ECO:0000313" key="2">
    <source>
        <dbReference type="EMBL" id="MFC6093920.1"/>
    </source>
</evidence>
<reference evidence="3" key="1">
    <citation type="journal article" date="2019" name="Int. J. Syst. Evol. Microbiol.">
        <title>The Global Catalogue of Microorganisms (GCM) 10K type strain sequencing project: providing services to taxonomists for standard genome sequencing and annotation.</title>
        <authorList>
            <consortium name="The Broad Institute Genomics Platform"/>
            <consortium name="The Broad Institute Genome Sequencing Center for Infectious Disease"/>
            <person name="Wu L."/>
            <person name="Ma J."/>
        </authorList>
    </citation>
    <scope>NUCLEOTIDE SEQUENCE [LARGE SCALE GENOMIC DNA]</scope>
    <source>
        <strain evidence="3">CGMCC 4.7246</strain>
    </source>
</reference>
<feature type="transmembrane region" description="Helical" evidence="1">
    <location>
        <begin position="77"/>
        <end position="96"/>
    </location>
</feature>
<evidence type="ECO:0000256" key="1">
    <source>
        <dbReference type="SAM" id="Phobius"/>
    </source>
</evidence>
<keyword evidence="1" id="KW-1133">Transmembrane helix</keyword>
<sequence>MSRNGATRRHPEYHPFVHNQEIQMFRTHQPAQETESAVPESARLLTPRGALILLLAVLVGIGAGVLAAMAGRHPAEAVLAGVAASAAAVMFFDRLVDHG</sequence>
<dbReference type="Proteomes" id="UP001596220">
    <property type="component" value="Unassembled WGS sequence"/>
</dbReference>
<keyword evidence="1" id="KW-0812">Transmembrane</keyword>
<keyword evidence="1" id="KW-0472">Membrane</keyword>
<feature type="transmembrane region" description="Helical" evidence="1">
    <location>
        <begin position="50"/>
        <end position="71"/>
    </location>
</feature>
<name>A0ABW1PFY7_9PSEU</name>
<dbReference type="EMBL" id="JBHSQO010000052">
    <property type="protein sequence ID" value="MFC6093920.1"/>
    <property type="molecule type" value="Genomic_DNA"/>
</dbReference>
<protein>
    <submittedName>
        <fullName evidence="2">Uncharacterized protein</fullName>
    </submittedName>
</protein>
<dbReference type="RefSeq" id="WP_380641577.1">
    <property type="nucleotide sequence ID" value="NZ_JBHSQO010000052.1"/>
</dbReference>
<evidence type="ECO:0000313" key="3">
    <source>
        <dbReference type="Proteomes" id="UP001596220"/>
    </source>
</evidence>
<organism evidence="2 3">
    <name type="scientific">Saccharothrix lopnurensis</name>
    <dbReference type="NCBI Taxonomy" id="1670621"/>
    <lineage>
        <taxon>Bacteria</taxon>
        <taxon>Bacillati</taxon>
        <taxon>Actinomycetota</taxon>
        <taxon>Actinomycetes</taxon>
        <taxon>Pseudonocardiales</taxon>
        <taxon>Pseudonocardiaceae</taxon>
        <taxon>Saccharothrix</taxon>
    </lineage>
</organism>
<comment type="caution">
    <text evidence="2">The sequence shown here is derived from an EMBL/GenBank/DDBJ whole genome shotgun (WGS) entry which is preliminary data.</text>
</comment>